<sequence length="55" mass="6390">MNHWLESWVQWAASIGLNYTFLLDAYQRGTMLEVGESAGIWAMRWWSGWANCVPV</sequence>
<dbReference type="Proteomes" id="UP000003465">
    <property type="component" value="Unassembled WGS sequence"/>
</dbReference>
<protein>
    <submittedName>
        <fullName evidence="1">Amino acid ABC transporter permease</fullName>
    </submittedName>
</protein>
<reference evidence="1 2" key="1">
    <citation type="journal article" date="2011" name="PLoS Pathog.">
        <title>Dynamic evolution of pathogenicity revealed by sequencing and comparative genomics of 19 Pseudomonas syringae isolates.</title>
        <authorList>
            <person name="Baltrus D.A."/>
            <person name="Nishimura M.T."/>
            <person name="Romanchuk A."/>
            <person name="Chang J.H."/>
            <person name="Mukhtar M.S."/>
            <person name="Cherkis K."/>
            <person name="Roach J."/>
            <person name="Grant S.R."/>
            <person name="Jones C.D."/>
            <person name="Dangl J.L."/>
        </authorList>
    </citation>
    <scope>NUCLEOTIDE SEQUENCE [LARGE SCALE GENOMIC DNA]</scope>
    <source>
        <strain evidence="1 2">301020</strain>
    </source>
</reference>
<comment type="caution">
    <text evidence="1">The sequence shown here is derived from an EMBL/GenBank/DDBJ whole genome shotgun (WGS) entry which is preliminary data.</text>
</comment>
<evidence type="ECO:0000313" key="1">
    <source>
        <dbReference type="EMBL" id="EGH25582.1"/>
    </source>
</evidence>
<proteinExistence type="predicted"/>
<gene>
    <name evidence="1" type="ORF">PSYMO_30857</name>
</gene>
<accession>A0A656GID0</accession>
<evidence type="ECO:0000313" key="2">
    <source>
        <dbReference type="Proteomes" id="UP000003465"/>
    </source>
</evidence>
<dbReference type="AlphaFoldDB" id="A0A656GID0"/>
<name>A0A656GID0_PSEA0</name>
<organism evidence="1 2">
    <name type="scientific">Pseudomonas amygdali pv. mori str. 301020</name>
    <dbReference type="NCBI Taxonomy" id="629261"/>
    <lineage>
        <taxon>Bacteria</taxon>
        <taxon>Pseudomonadati</taxon>
        <taxon>Pseudomonadota</taxon>
        <taxon>Gammaproteobacteria</taxon>
        <taxon>Pseudomonadales</taxon>
        <taxon>Pseudomonadaceae</taxon>
        <taxon>Pseudomonas</taxon>
        <taxon>Pseudomonas amygdali</taxon>
    </lineage>
</organism>
<dbReference type="EMBL" id="AEAG01001436">
    <property type="protein sequence ID" value="EGH25582.1"/>
    <property type="molecule type" value="Genomic_DNA"/>
</dbReference>